<feature type="transmembrane region" description="Helical" evidence="7">
    <location>
        <begin position="252"/>
        <end position="270"/>
    </location>
</feature>
<feature type="transmembrane region" description="Helical" evidence="7">
    <location>
        <begin position="171"/>
        <end position="192"/>
    </location>
</feature>
<sequence>MTDTKPPAEAPEPAAPEEEPLPPRQETFFQRFMRELTGGSILVTLLSVLLALVIGAVLIAASDPDVQDRADYFFSRPGDTLSAAWNAISDAYSALFTGSIIDINEYTIGRALRPLAETATNAAPLIAAGLGVALAFRAGLFNIGAEGQIILGAILAGYVGFGWHLPTGLHLVVGVLAGIVGGALWAGIVGVLKARTGAHEVIVTIMLNYVARFLIAYLLTTAAFQRPGASNPVSPIVDGSAQLPRFFDDSRLHLGFVLVILAAFGVWWLLERSTMGFEFRAVGANPNAARTAGMSVSRTYIWVMVLAGGLSGLAGVMQVLGTERYLTSGISAGIGFDAITVALLGRASPWGTVAAGLLFGALRAGGVPMQASTGTPIDIIVVIQSLIVLFIAAPPLVRAIFRVPVRSAGQPVAGLQRGWGA</sequence>
<feature type="transmembrane region" description="Helical" evidence="7">
    <location>
        <begin position="300"/>
        <end position="320"/>
    </location>
</feature>
<evidence type="ECO:0000313" key="9">
    <source>
        <dbReference type="Proteomes" id="UP000181980"/>
    </source>
</evidence>
<dbReference type="PANTHER" id="PTHR47089">
    <property type="entry name" value="ABC TRANSPORTER, PERMEASE PROTEIN"/>
    <property type="match status" value="1"/>
</dbReference>
<dbReference type="CDD" id="cd06580">
    <property type="entry name" value="TM_PBP1_transp_TpRbsC_like"/>
    <property type="match status" value="1"/>
</dbReference>
<keyword evidence="9" id="KW-1185">Reference proteome</keyword>
<evidence type="ECO:0000256" key="2">
    <source>
        <dbReference type="ARBA" id="ARBA00022475"/>
    </source>
</evidence>
<feature type="transmembrane region" description="Helical" evidence="7">
    <location>
        <begin position="201"/>
        <end position="224"/>
    </location>
</feature>
<comment type="subcellular location">
    <subcellularLocation>
        <location evidence="1">Cell membrane</location>
        <topology evidence="1">Multi-pass membrane protein</topology>
    </subcellularLocation>
</comment>
<feature type="transmembrane region" description="Helical" evidence="7">
    <location>
        <begin position="377"/>
        <end position="397"/>
    </location>
</feature>
<dbReference type="RefSeq" id="WP_069110575.1">
    <property type="nucleotide sequence ID" value="NZ_FNUC01000004.1"/>
</dbReference>
<gene>
    <name evidence="8" type="ORF">SAMN04488561_3593</name>
</gene>
<keyword evidence="4 7" id="KW-1133">Transmembrane helix</keyword>
<keyword evidence="3 7" id="KW-0812">Transmembrane</keyword>
<feature type="transmembrane region" description="Helical" evidence="7">
    <location>
        <begin position="122"/>
        <end position="140"/>
    </location>
</feature>
<reference evidence="9" key="1">
    <citation type="submission" date="2016-10" db="EMBL/GenBank/DDBJ databases">
        <authorList>
            <person name="Varghese N."/>
            <person name="Submissions S."/>
        </authorList>
    </citation>
    <scope>NUCLEOTIDE SEQUENCE [LARGE SCALE GENOMIC DNA]</scope>
    <source>
        <strain evidence="9">DSM 45237</strain>
    </source>
</reference>
<dbReference type="AlphaFoldDB" id="A0A1H5P4V5"/>
<evidence type="ECO:0000313" key="8">
    <source>
        <dbReference type="EMBL" id="SEF08091.1"/>
    </source>
</evidence>
<proteinExistence type="predicted"/>
<evidence type="ECO:0000256" key="7">
    <source>
        <dbReference type="SAM" id="Phobius"/>
    </source>
</evidence>
<dbReference type="InterPro" id="IPR001851">
    <property type="entry name" value="ABC_transp_permease"/>
</dbReference>
<evidence type="ECO:0000256" key="4">
    <source>
        <dbReference type="ARBA" id="ARBA00022989"/>
    </source>
</evidence>
<feature type="transmembrane region" description="Helical" evidence="7">
    <location>
        <begin position="41"/>
        <end position="61"/>
    </location>
</feature>
<keyword evidence="2" id="KW-1003">Cell membrane</keyword>
<accession>A0A1H5P4V5</accession>
<evidence type="ECO:0000256" key="3">
    <source>
        <dbReference type="ARBA" id="ARBA00022692"/>
    </source>
</evidence>
<dbReference type="Proteomes" id="UP000181980">
    <property type="component" value="Unassembled WGS sequence"/>
</dbReference>
<dbReference type="GO" id="GO:0022857">
    <property type="term" value="F:transmembrane transporter activity"/>
    <property type="evidence" value="ECO:0007669"/>
    <property type="project" value="InterPro"/>
</dbReference>
<dbReference type="Pfam" id="PF02653">
    <property type="entry name" value="BPD_transp_2"/>
    <property type="match status" value="1"/>
</dbReference>
<feature type="transmembrane region" description="Helical" evidence="7">
    <location>
        <begin position="147"/>
        <end position="165"/>
    </location>
</feature>
<dbReference type="GO" id="GO:0005886">
    <property type="term" value="C:plasma membrane"/>
    <property type="evidence" value="ECO:0007669"/>
    <property type="project" value="UniProtKB-SubCell"/>
</dbReference>
<keyword evidence="5 7" id="KW-0472">Membrane</keyword>
<evidence type="ECO:0000256" key="6">
    <source>
        <dbReference type="SAM" id="MobiDB-lite"/>
    </source>
</evidence>
<evidence type="ECO:0000256" key="1">
    <source>
        <dbReference type="ARBA" id="ARBA00004651"/>
    </source>
</evidence>
<protein>
    <submittedName>
        <fullName evidence="8">Nucleoside ABC transporter membrane protein</fullName>
    </submittedName>
</protein>
<organism evidence="8 9">
    <name type="scientific">Jiangella alba</name>
    <dbReference type="NCBI Taxonomy" id="561176"/>
    <lineage>
        <taxon>Bacteria</taxon>
        <taxon>Bacillati</taxon>
        <taxon>Actinomycetota</taxon>
        <taxon>Actinomycetes</taxon>
        <taxon>Jiangellales</taxon>
        <taxon>Jiangellaceae</taxon>
        <taxon>Jiangella</taxon>
    </lineage>
</organism>
<name>A0A1H5P4V5_9ACTN</name>
<feature type="region of interest" description="Disordered" evidence="6">
    <location>
        <begin position="1"/>
        <end position="23"/>
    </location>
</feature>
<dbReference type="STRING" id="561176.SAMN04488561_3593"/>
<dbReference type="PANTHER" id="PTHR47089:SF1">
    <property type="entry name" value="GUANOSINE ABC TRANSPORTER PERMEASE PROTEIN NUPP"/>
    <property type="match status" value="1"/>
</dbReference>
<evidence type="ECO:0000256" key="5">
    <source>
        <dbReference type="ARBA" id="ARBA00023136"/>
    </source>
</evidence>
<dbReference type="EMBL" id="FNUC01000004">
    <property type="protein sequence ID" value="SEF08091.1"/>
    <property type="molecule type" value="Genomic_DNA"/>
</dbReference>